<keyword evidence="3" id="KW-1185">Reference proteome</keyword>
<dbReference type="SUPFAM" id="SSF54975">
    <property type="entry name" value="Acylphosphatase/BLUF domain-like"/>
    <property type="match status" value="1"/>
</dbReference>
<dbReference type="PROSITE" id="PS50925">
    <property type="entry name" value="BLUF"/>
    <property type="match status" value="1"/>
</dbReference>
<evidence type="ECO:0000259" key="1">
    <source>
        <dbReference type="PROSITE" id="PS50925"/>
    </source>
</evidence>
<dbReference type="EMBL" id="AAQH01000004">
    <property type="protein sequence ID" value="EAT12884.1"/>
    <property type="molecule type" value="Genomic_DNA"/>
</dbReference>
<name>Q1N3J0_9GAMM</name>
<dbReference type="Proteomes" id="UP000004263">
    <property type="component" value="Unassembled WGS sequence"/>
</dbReference>
<sequence length="163" mass="18477">MYRLIYASESNIRLGESGVGIEIGRILSKSKRNNPKRNIGGVLYYGDGHFFQVLEGDEADVRTLYDIISRDDRHTNARIIYQEPIDEALFGDWSMHLVPSKSEIRSLLSQNGFERFTPFEFSPHLVRDLMLLLSQNGQVRTQQNPNNSLLSSLKRFISGGSAA</sequence>
<protein>
    <recommendedName>
        <fullName evidence="1">BLUF domain-containing protein</fullName>
    </recommendedName>
</protein>
<reference evidence="2 3" key="1">
    <citation type="submission" date="2006-03" db="EMBL/GenBank/DDBJ databases">
        <authorList>
            <person name="Pinhassi J."/>
            <person name="Pedros-Alio C."/>
            <person name="Ferriera S."/>
            <person name="Johnson J."/>
            <person name="Kravitz S."/>
            <person name="Halpern A."/>
            <person name="Remington K."/>
            <person name="Beeson K."/>
            <person name="Tran B."/>
            <person name="Rogers Y.-H."/>
            <person name="Friedman R."/>
            <person name="Venter J.C."/>
        </authorList>
    </citation>
    <scope>NUCLEOTIDE SEQUENCE [LARGE SCALE GENOMIC DNA]</scope>
    <source>
        <strain evidence="2 3">RED65</strain>
    </source>
</reference>
<evidence type="ECO:0000313" key="2">
    <source>
        <dbReference type="EMBL" id="EAT12884.1"/>
    </source>
</evidence>
<accession>Q1N3J0</accession>
<organism evidence="2 3">
    <name type="scientific">Bermanella marisrubri</name>
    <dbReference type="NCBI Taxonomy" id="207949"/>
    <lineage>
        <taxon>Bacteria</taxon>
        <taxon>Pseudomonadati</taxon>
        <taxon>Pseudomonadota</taxon>
        <taxon>Gammaproteobacteria</taxon>
        <taxon>Oceanospirillales</taxon>
        <taxon>Oceanospirillaceae</taxon>
        <taxon>Bermanella</taxon>
    </lineage>
</organism>
<dbReference type="STRING" id="207949.RED65_12464"/>
<dbReference type="Pfam" id="PF04940">
    <property type="entry name" value="BLUF"/>
    <property type="match status" value="1"/>
</dbReference>
<dbReference type="RefSeq" id="WP_007018774.1">
    <property type="nucleotide sequence ID" value="NZ_CH724118.1"/>
</dbReference>
<gene>
    <name evidence="2" type="ORF">RED65_12464</name>
</gene>
<feature type="domain" description="BLUF" evidence="1">
    <location>
        <begin position="1"/>
        <end position="96"/>
    </location>
</feature>
<evidence type="ECO:0000313" key="3">
    <source>
        <dbReference type="Proteomes" id="UP000004263"/>
    </source>
</evidence>
<dbReference type="OrthoDB" id="557705at2"/>
<dbReference type="Gene3D" id="3.30.70.100">
    <property type="match status" value="1"/>
</dbReference>
<dbReference type="HOGENOM" id="CLU_097099_1_0_6"/>
<comment type="caution">
    <text evidence="2">The sequence shown here is derived from an EMBL/GenBank/DDBJ whole genome shotgun (WGS) entry which is preliminary data.</text>
</comment>
<proteinExistence type="predicted"/>
<dbReference type="AlphaFoldDB" id="Q1N3J0"/>
<dbReference type="SMART" id="SM01034">
    <property type="entry name" value="BLUF"/>
    <property type="match status" value="1"/>
</dbReference>
<dbReference type="GO" id="GO:0009882">
    <property type="term" value="F:blue light photoreceptor activity"/>
    <property type="evidence" value="ECO:0007669"/>
    <property type="project" value="InterPro"/>
</dbReference>
<dbReference type="GO" id="GO:0071949">
    <property type="term" value="F:FAD binding"/>
    <property type="evidence" value="ECO:0007669"/>
    <property type="project" value="InterPro"/>
</dbReference>
<dbReference type="InterPro" id="IPR036046">
    <property type="entry name" value="Acylphosphatase-like_dom_sf"/>
</dbReference>
<dbReference type="InterPro" id="IPR007024">
    <property type="entry name" value="BLUF_domain"/>
</dbReference>